<dbReference type="Proteomes" id="UP000515163">
    <property type="component" value="Unplaced"/>
</dbReference>
<evidence type="ECO:0000256" key="3">
    <source>
        <dbReference type="SAM" id="SignalP"/>
    </source>
</evidence>
<dbReference type="PANTHER" id="PTHR15256">
    <property type="entry name" value="INTEGRAL MEMBRANE PROTEIN DGCR2/IDD"/>
    <property type="match status" value="1"/>
</dbReference>
<keyword evidence="3" id="KW-0732">Signal</keyword>
<dbReference type="InParanoid" id="A0A6P8HXP7"/>
<dbReference type="InterPro" id="IPR042378">
    <property type="entry name" value="IDD"/>
</dbReference>
<keyword evidence="2" id="KW-0472">Membrane</keyword>
<keyword evidence="2" id="KW-1133">Transmembrane helix</keyword>
<protein>
    <submittedName>
        <fullName evidence="5">Integral membrane protein DGCR2/IDD-like isoform X1</fullName>
    </submittedName>
</protein>
<proteinExistence type="predicted"/>
<keyword evidence="2" id="KW-0812">Transmembrane</keyword>
<feature type="chain" id="PRO_5028312388" evidence="3">
    <location>
        <begin position="18"/>
        <end position="236"/>
    </location>
</feature>
<gene>
    <name evidence="5" type="primary">LOC116294000</name>
</gene>
<evidence type="ECO:0000256" key="2">
    <source>
        <dbReference type="SAM" id="Phobius"/>
    </source>
</evidence>
<sequence>MLVLFWLLTCLMTLCCGQGKIQDARFPAMKEPPLLMRRVHRAVRAVGSCRDINSNLISNGKYFVPSGKNPCLHCKCVSGQPQKCVATKCAVPTCPDYKAVDGQCCEYTCPEERTDGTQLAVIIGLSLGLLILVILLIVVIVRNVKKNRGYRATNQNLEEQGEQHRNNNIIATPLNNRLPAIREEQQERTFEPPPPYTPVRNVNKCKTQHQLPNPQVIPNEPPPPYEIQRNLRATTV</sequence>
<feature type="region of interest" description="Disordered" evidence="1">
    <location>
        <begin position="211"/>
        <end position="236"/>
    </location>
</feature>
<evidence type="ECO:0000313" key="4">
    <source>
        <dbReference type="Proteomes" id="UP000515163"/>
    </source>
</evidence>
<dbReference type="GO" id="GO:0016020">
    <property type="term" value="C:membrane"/>
    <property type="evidence" value="ECO:0007669"/>
    <property type="project" value="TreeGrafter"/>
</dbReference>
<dbReference type="OrthoDB" id="5981403at2759"/>
<dbReference type="GeneID" id="116294000"/>
<feature type="transmembrane region" description="Helical" evidence="2">
    <location>
        <begin position="119"/>
        <end position="141"/>
    </location>
</feature>
<evidence type="ECO:0000313" key="5">
    <source>
        <dbReference type="RefSeq" id="XP_031557367.1"/>
    </source>
</evidence>
<dbReference type="Pfam" id="PF23334">
    <property type="entry name" value="VWC2L_2nd"/>
    <property type="match status" value="1"/>
</dbReference>
<dbReference type="PANTHER" id="PTHR15256:SF6">
    <property type="entry name" value="INTEGRAL MEMBRANE PROTEIN DGCR2_IDD"/>
    <property type="match status" value="1"/>
</dbReference>
<accession>A0A6P8HXP7</accession>
<feature type="signal peptide" evidence="3">
    <location>
        <begin position="1"/>
        <end position="17"/>
    </location>
</feature>
<organism evidence="4 5">
    <name type="scientific">Actinia tenebrosa</name>
    <name type="common">Australian red waratah sea anemone</name>
    <dbReference type="NCBI Taxonomy" id="6105"/>
    <lineage>
        <taxon>Eukaryota</taxon>
        <taxon>Metazoa</taxon>
        <taxon>Cnidaria</taxon>
        <taxon>Anthozoa</taxon>
        <taxon>Hexacorallia</taxon>
        <taxon>Actiniaria</taxon>
        <taxon>Actiniidae</taxon>
        <taxon>Actinia</taxon>
    </lineage>
</organism>
<dbReference type="AlphaFoldDB" id="A0A6P8HXP7"/>
<dbReference type="RefSeq" id="XP_031557367.1">
    <property type="nucleotide sequence ID" value="XM_031701507.1"/>
</dbReference>
<reference evidence="5" key="1">
    <citation type="submission" date="2025-08" db="UniProtKB">
        <authorList>
            <consortium name="RefSeq"/>
        </authorList>
    </citation>
    <scope>IDENTIFICATION</scope>
    <source>
        <tissue evidence="5">Tentacle</tissue>
    </source>
</reference>
<name>A0A6P8HXP7_ACTTE</name>
<dbReference type="KEGG" id="aten:116294000"/>
<keyword evidence="4" id="KW-1185">Reference proteome</keyword>
<evidence type="ECO:0000256" key="1">
    <source>
        <dbReference type="SAM" id="MobiDB-lite"/>
    </source>
</evidence>